<keyword evidence="2" id="KW-1185">Reference proteome</keyword>
<sequence length="266" mass="29101">MRLAYSPYGLSDSPPENYCLAFNGELWQAAFQGYLLGNGRRPFNPILMRFMTADRMSPFGRGGLNTYAYCAGDPINNVDPSGHFFLPSRLAHAINSKAGRTVFNARKRMPFKDFGVDTSLDPYKLKRALKRGEVEGVVAVIPTGSIGAVMDKYPTQARQVFTESTRLAFEEVVSQAARRAIDGAGFVAEPRLHGLAIHDATAVALVASGLSDKLGSHGVPLLLQAAWFKDNNGLGIQKILSRRLNALRAGQHIPSDDWYASLNPYL</sequence>
<protein>
    <submittedName>
        <fullName evidence="1">RHS repeat-associated core domain-containing protein</fullName>
    </submittedName>
</protein>
<dbReference type="EMBL" id="JBBHLC010000005">
    <property type="protein sequence ID" value="MEJ5862244.1"/>
    <property type="molecule type" value="Genomic_DNA"/>
</dbReference>
<dbReference type="SUPFAM" id="SSF56399">
    <property type="entry name" value="ADP-ribosylation"/>
    <property type="match status" value="1"/>
</dbReference>
<reference evidence="1 2" key="1">
    <citation type="submission" date="2024-02" db="EMBL/GenBank/DDBJ databases">
        <title>Identification of pathogenicity and growth-promoting function of Pseudomonas putida variant.</title>
        <authorList>
            <person name="Sun J."/>
        </authorList>
    </citation>
    <scope>NUCLEOTIDE SEQUENCE [LARGE SCALE GENOMIC DNA]</scope>
    <source>
        <strain evidence="1 2">A03</strain>
    </source>
</reference>
<dbReference type="Proteomes" id="UP001380290">
    <property type="component" value="Unassembled WGS sequence"/>
</dbReference>
<dbReference type="NCBIfam" id="TIGR03696">
    <property type="entry name" value="Rhs_assc_core"/>
    <property type="match status" value="1"/>
</dbReference>
<evidence type="ECO:0000313" key="2">
    <source>
        <dbReference type="Proteomes" id="UP001380290"/>
    </source>
</evidence>
<name>A0ABU8QNL0_9PSED</name>
<dbReference type="Gene3D" id="2.180.10.10">
    <property type="entry name" value="RHS repeat-associated core"/>
    <property type="match status" value="1"/>
</dbReference>
<comment type="caution">
    <text evidence="1">The sequence shown here is derived from an EMBL/GenBank/DDBJ whole genome shotgun (WGS) entry which is preliminary data.</text>
</comment>
<dbReference type="InterPro" id="IPR022385">
    <property type="entry name" value="Rhs_assc_core"/>
</dbReference>
<evidence type="ECO:0000313" key="1">
    <source>
        <dbReference type="EMBL" id="MEJ5862244.1"/>
    </source>
</evidence>
<dbReference type="RefSeq" id="WP_339598274.1">
    <property type="nucleotide sequence ID" value="NZ_JBBHLC010000005.1"/>
</dbReference>
<accession>A0ABU8QNL0</accession>
<gene>
    <name evidence="1" type="ORF">V7S98_03290</name>
</gene>
<proteinExistence type="predicted"/>
<organism evidence="1 2">
    <name type="scientific">Pseudomonas farsensis</name>
    <dbReference type="NCBI Taxonomy" id="2745492"/>
    <lineage>
        <taxon>Bacteria</taxon>
        <taxon>Pseudomonadati</taxon>
        <taxon>Pseudomonadota</taxon>
        <taxon>Gammaproteobacteria</taxon>
        <taxon>Pseudomonadales</taxon>
        <taxon>Pseudomonadaceae</taxon>
        <taxon>Pseudomonas</taxon>
    </lineage>
</organism>